<accession>A0A9Q3V7W2</accession>
<organism evidence="2 3">
    <name type="scientific">Chryseobacterium turcicum</name>
    <dbReference type="NCBI Taxonomy" id="2898076"/>
    <lineage>
        <taxon>Bacteria</taxon>
        <taxon>Pseudomonadati</taxon>
        <taxon>Bacteroidota</taxon>
        <taxon>Flavobacteriia</taxon>
        <taxon>Flavobacteriales</taxon>
        <taxon>Weeksellaceae</taxon>
        <taxon>Chryseobacterium group</taxon>
        <taxon>Chryseobacterium</taxon>
    </lineage>
</organism>
<gene>
    <name evidence="2" type="ORF">LO744_18895</name>
</gene>
<evidence type="ECO:0000313" key="2">
    <source>
        <dbReference type="EMBL" id="MCD1118915.1"/>
    </source>
</evidence>
<proteinExistence type="predicted"/>
<dbReference type="AlphaFoldDB" id="A0A9Q3V7W2"/>
<feature type="transmembrane region" description="Helical" evidence="1">
    <location>
        <begin position="256"/>
        <end position="274"/>
    </location>
</feature>
<evidence type="ECO:0000313" key="3">
    <source>
        <dbReference type="Proteomes" id="UP001108025"/>
    </source>
</evidence>
<feature type="transmembrane region" description="Helical" evidence="1">
    <location>
        <begin position="321"/>
        <end position="338"/>
    </location>
</feature>
<feature type="transmembrane region" description="Helical" evidence="1">
    <location>
        <begin position="105"/>
        <end position="128"/>
    </location>
</feature>
<evidence type="ECO:0000256" key="1">
    <source>
        <dbReference type="SAM" id="Phobius"/>
    </source>
</evidence>
<feature type="transmembrane region" description="Helical" evidence="1">
    <location>
        <begin position="73"/>
        <end position="93"/>
    </location>
</feature>
<feature type="transmembrane region" description="Helical" evidence="1">
    <location>
        <begin position="187"/>
        <end position="207"/>
    </location>
</feature>
<dbReference type="EMBL" id="JAJNAY010000002">
    <property type="protein sequence ID" value="MCD1118915.1"/>
    <property type="molecule type" value="Genomic_DNA"/>
</dbReference>
<comment type="caution">
    <text evidence="2">The sequence shown here is derived from an EMBL/GenBank/DDBJ whole genome shotgun (WGS) entry which is preliminary data.</text>
</comment>
<feature type="transmembrane region" description="Helical" evidence="1">
    <location>
        <begin position="286"/>
        <end position="309"/>
    </location>
</feature>
<keyword evidence="1" id="KW-1133">Transmembrane helix</keyword>
<keyword evidence="3" id="KW-1185">Reference proteome</keyword>
<feature type="transmembrane region" description="Helical" evidence="1">
    <location>
        <begin position="344"/>
        <end position="361"/>
    </location>
</feature>
<keyword evidence="1" id="KW-0472">Membrane</keyword>
<dbReference type="Proteomes" id="UP001108025">
    <property type="component" value="Unassembled WGS sequence"/>
</dbReference>
<name>A0A9Q3V7W2_9FLAO</name>
<feature type="transmembrane region" description="Helical" evidence="1">
    <location>
        <begin position="162"/>
        <end position="178"/>
    </location>
</feature>
<feature type="transmembrane region" description="Helical" evidence="1">
    <location>
        <begin position="7"/>
        <end position="27"/>
    </location>
</feature>
<keyword evidence="1" id="KW-0812">Transmembrane</keyword>
<protein>
    <submittedName>
        <fullName evidence="2">Uncharacterized protein</fullName>
    </submittedName>
</protein>
<dbReference type="RefSeq" id="WP_230672186.1">
    <property type="nucleotide sequence ID" value="NZ_JAJNAY010000002.1"/>
</dbReference>
<reference evidence="2" key="1">
    <citation type="submission" date="2021-11" db="EMBL/GenBank/DDBJ databases">
        <title>Description of novel Chryseobacterium species.</title>
        <authorList>
            <person name="Saticioglu I.B."/>
            <person name="Ay H."/>
            <person name="Altun S."/>
            <person name="Duman M."/>
        </authorList>
    </citation>
    <scope>NUCLEOTIDE SEQUENCE</scope>
    <source>
        <strain evidence="2">C-17</strain>
    </source>
</reference>
<sequence>MFKYKILAVLIVIVYFVVPFFFSNGGVGADSLSYFGIAADLPNPETNLFPLGYPVLLRLIYNIAGDWFWTSRILNLFLIITILSFSYFKKFYFRETVLLFTGKTFFFVFLGAISEAPFVFFLYFLFYFLHQMFLEKSKSYQNAVCVSVVLVCMFLIRYSGIYIYASMLLFFLLMFFKLKKELYFKPFLLCLFLSGLGISSYLLFNYFQFGSFTGENLRGAPIENLPIYVVRDILGVVNSINPFIGIKPASNSGLSIGFQFLLLLIDLRLLFYFFKYYKKSKETELYYFHILLWIVAFGYATALFISSFYQQIEEMNVRMMAATNICLFFSFLILYFQNLKSDKLIWRVSCFFFVFLAVYNVKDPSNFLSNKKKIEPQMSRFVGKKYLYNDEKDKVTTTIYHIPIINKNFSYQHTNKQVGSIKENIIGCLNPKIKWLMNDTIKDKSKVLYTSEIKFKTE</sequence>